<protein>
    <recommendedName>
        <fullName evidence="1">Heterokaryon incompatibility domain-containing protein</fullName>
    </recommendedName>
</protein>
<evidence type="ECO:0000313" key="3">
    <source>
        <dbReference type="Proteomes" id="UP000001312"/>
    </source>
</evidence>
<dbReference type="PANTHER" id="PTHR24148">
    <property type="entry name" value="ANKYRIN REPEAT DOMAIN-CONTAINING PROTEIN 39 HOMOLOG-RELATED"/>
    <property type="match status" value="1"/>
</dbReference>
<keyword evidence="3" id="KW-1185">Reference proteome</keyword>
<reference evidence="3" key="1">
    <citation type="journal article" date="2011" name="PLoS Genet.">
        <title>Genomic analysis of the necrotrophic fungal pathogens Sclerotinia sclerotiorum and Botrytis cinerea.</title>
        <authorList>
            <person name="Amselem J."/>
            <person name="Cuomo C.A."/>
            <person name="van Kan J.A."/>
            <person name="Viaud M."/>
            <person name="Benito E.P."/>
            <person name="Couloux A."/>
            <person name="Coutinho P.M."/>
            <person name="de Vries R.P."/>
            <person name="Dyer P.S."/>
            <person name="Fillinger S."/>
            <person name="Fournier E."/>
            <person name="Gout L."/>
            <person name="Hahn M."/>
            <person name="Kohn L."/>
            <person name="Lapalu N."/>
            <person name="Plummer K.M."/>
            <person name="Pradier J.M."/>
            <person name="Quevillon E."/>
            <person name="Sharon A."/>
            <person name="Simon A."/>
            <person name="ten Have A."/>
            <person name="Tudzynski B."/>
            <person name="Tudzynski P."/>
            <person name="Wincker P."/>
            <person name="Andrew M."/>
            <person name="Anthouard V."/>
            <person name="Beever R.E."/>
            <person name="Beffa R."/>
            <person name="Benoit I."/>
            <person name="Bouzid O."/>
            <person name="Brault B."/>
            <person name="Chen Z."/>
            <person name="Choquer M."/>
            <person name="Collemare J."/>
            <person name="Cotton P."/>
            <person name="Danchin E.G."/>
            <person name="Da Silva C."/>
            <person name="Gautier A."/>
            <person name="Giraud C."/>
            <person name="Giraud T."/>
            <person name="Gonzalez C."/>
            <person name="Grossetete S."/>
            <person name="Guldener U."/>
            <person name="Henrissat B."/>
            <person name="Howlett B.J."/>
            <person name="Kodira C."/>
            <person name="Kretschmer M."/>
            <person name="Lappartient A."/>
            <person name="Leroch M."/>
            <person name="Levis C."/>
            <person name="Mauceli E."/>
            <person name="Neuveglise C."/>
            <person name="Oeser B."/>
            <person name="Pearson M."/>
            <person name="Poulain J."/>
            <person name="Poussereau N."/>
            <person name="Quesneville H."/>
            <person name="Rascle C."/>
            <person name="Schumacher J."/>
            <person name="Segurens B."/>
            <person name="Sexton A."/>
            <person name="Silva E."/>
            <person name="Sirven C."/>
            <person name="Soanes D.M."/>
            <person name="Talbot N.J."/>
            <person name="Templeton M."/>
            <person name="Yandava C."/>
            <person name="Yarden O."/>
            <person name="Zeng Q."/>
            <person name="Rollins J.A."/>
            <person name="Lebrun M.H."/>
            <person name="Dickman M."/>
        </authorList>
    </citation>
    <scope>NUCLEOTIDE SEQUENCE [LARGE SCALE GENOMIC DNA]</scope>
    <source>
        <strain evidence="3">ATCC 18683 / 1980 / Ss-1</strain>
    </source>
</reference>
<proteinExistence type="predicted"/>
<accession>A7E6Z5</accession>
<dbReference type="Proteomes" id="UP000001312">
    <property type="component" value="Unassembled WGS sequence"/>
</dbReference>
<sequence length="479" mass="54656">MTKITRFSSKPQSPNCEMENYVYQPLEAGQFRLFKFNRGNIGHRIKCQIQNVPFNVKHRYVALSYVWGASSTERKISLNGHDLGIGENLYVAIDQLRAHEEQFTTHFGWIDALCINQKDNAEKAQQVQFMDRIYGGARISIAWIGVPTSIDEIYCEEIFDAVSQEAYPSYGDTAAAYTIPRRLMMDNKEPGYSERLFQSKRCIEELMVNPWFDRVWTLQEFIMGNLPGYSRKLHYGRLLVSMTSFINQCAFPGLEKAHPTTLGYSDYLKAWTRMHAMDQLIDWADKRGMSWLVPTSEVNETVAADQLLNLLDTSAQRRCTQPHDTIYGVLGLWHYVRCKPLPENLKPNYDAAYAEACRECSAYLLTHTRDLRIIAKRGGNFQTEVPSWVPDLSYLGLRSDHMMYTVDRAQVKVLPNGQELSMGGSALGETAEWISKTMILMDSGHVLFADGDIVQARPGDMVKSWAGGIAHRQNKEWKG</sequence>
<dbReference type="InterPro" id="IPR052895">
    <property type="entry name" value="HetReg/Transcr_Mod"/>
</dbReference>
<dbReference type="RefSeq" id="XP_001598981.1">
    <property type="nucleotide sequence ID" value="XM_001598931.1"/>
</dbReference>
<dbReference type="eggNOG" id="ENOG502T53V">
    <property type="taxonomic scope" value="Eukaryota"/>
</dbReference>
<dbReference type="InterPro" id="IPR010730">
    <property type="entry name" value="HET"/>
</dbReference>
<dbReference type="EMBL" id="CH476621">
    <property type="protein sequence ID" value="EDN91667.1"/>
    <property type="molecule type" value="Genomic_DNA"/>
</dbReference>
<dbReference type="AlphaFoldDB" id="A7E6Z5"/>
<evidence type="ECO:0000259" key="1">
    <source>
        <dbReference type="Pfam" id="PF06985"/>
    </source>
</evidence>
<evidence type="ECO:0000313" key="2">
    <source>
        <dbReference type="EMBL" id="EDN91667.1"/>
    </source>
</evidence>
<gene>
    <name evidence="2" type="ORF">SS1G_01071</name>
</gene>
<feature type="domain" description="Heterokaryon incompatibility" evidence="1">
    <location>
        <begin position="60"/>
        <end position="220"/>
    </location>
</feature>
<dbReference type="OMA" id="KERICIN"/>
<organism evidence="2 3">
    <name type="scientific">Sclerotinia sclerotiorum (strain ATCC 18683 / 1980 / Ss-1)</name>
    <name type="common">White mold</name>
    <name type="synonym">Whetzelinia sclerotiorum</name>
    <dbReference type="NCBI Taxonomy" id="665079"/>
    <lineage>
        <taxon>Eukaryota</taxon>
        <taxon>Fungi</taxon>
        <taxon>Dikarya</taxon>
        <taxon>Ascomycota</taxon>
        <taxon>Pezizomycotina</taxon>
        <taxon>Leotiomycetes</taxon>
        <taxon>Helotiales</taxon>
        <taxon>Sclerotiniaceae</taxon>
        <taxon>Sclerotinia</taxon>
    </lineage>
</organism>
<dbReference type="KEGG" id="ssl:SS1G_01071"/>
<dbReference type="PANTHER" id="PTHR24148:SF77">
    <property type="entry name" value="HETEROKARYON INCOMPATIBILITY DOMAIN-CONTAINING PROTEIN"/>
    <property type="match status" value="1"/>
</dbReference>
<dbReference type="InParanoid" id="A7E6Z5"/>
<name>A7E6Z5_SCLS1</name>
<dbReference type="Pfam" id="PF06985">
    <property type="entry name" value="HET"/>
    <property type="match status" value="1"/>
</dbReference>
<dbReference type="HOGENOM" id="CLU_570064_0_0_1"/>
<dbReference type="GeneID" id="5494798"/>